<dbReference type="GO" id="GO:0045892">
    <property type="term" value="P:negative regulation of DNA-templated transcription"/>
    <property type="evidence" value="ECO:0007669"/>
    <property type="project" value="TreeGrafter"/>
</dbReference>
<dbReference type="Proteomes" id="UP000218944">
    <property type="component" value="Unassembled WGS sequence"/>
</dbReference>
<dbReference type="Pfam" id="PF07702">
    <property type="entry name" value="UTRA"/>
    <property type="match status" value="1"/>
</dbReference>
<dbReference type="SMART" id="SM00866">
    <property type="entry name" value="UTRA"/>
    <property type="match status" value="1"/>
</dbReference>
<keyword evidence="1" id="KW-0805">Transcription regulation</keyword>
<gene>
    <name evidence="5" type="ORF">CK936_30210</name>
</gene>
<dbReference type="SUPFAM" id="SSF46785">
    <property type="entry name" value="Winged helix' DNA-binding domain"/>
    <property type="match status" value="1"/>
</dbReference>
<keyword evidence="6" id="KW-1185">Reference proteome</keyword>
<evidence type="ECO:0000256" key="3">
    <source>
        <dbReference type="ARBA" id="ARBA00023163"/>
    </source>
</evidence>
<dbReference type="PANTHER" id="PTHR44846:SF17">
    <property type="entry name" value="GNTR-FAMILY TRANSCRIPTIONAL REGULATOR"/>
    <property type="match status" value="1"/>
</dbReference>
<keyword evidence="3" id="KW-0804">Transcription</keyword>
<name>A0A2A2D1J8_9ACTN</name>
<dbReference type="InterPro" id="IPR036388">
    <property type="entry name" value="WH-like_DNA-bd_sf"/>
</dbReference>
<organism evidence="5 6">
    <name type="scientific">Streptomyces albireticuli</name>
    <dbReference type="NCBI Taxonomy" id="1940"/>
    <lineage>
        <taxon>Bacteria</taxon>
        <taxon>Bacillati</taxon>
        <taxon>Actinomycetota</taxon>
        <taxon>Actinomycetes</taxon>
        <taxon>Kitasatosporales</taxon>
        <taxon>Streptomycetaceae</taxon>
        <taxon>Streptomyces</taxon>
    </lineage>
</organism>
<evidence type="ECO:0000313" key="6">
    <source>
        <dbReference type="Proteomes" id="UP000218944"/>
    </source>
</evidence>
<dbReference type="InterPro" id="IPR011663">
    <property type="entry name" value="UTRA"/>
</dbReference>
<dbReference type="Pfam" id="PF00392">
    <property type="entry name" value="GntR"/>
    <property type="match status" value="1"/>
</dbReference>
<dbReference type="InterPro" id="IPR028978">
    <property type="entry name" value="Chorismate_lyase_/UTRA_dom_sf"/>
</dbReference>
<protein>
    <recommendedName>
        <fullName evidence="4">HTH gntR-type domain-containing protein</fullName>
    </recommendedName>
</protein>
<reference evidence="5 6" key="1">
    <citation type="submission" date="2017-08" db="EMBL/GenBank/DDBJ databases">
        <title>Genome sequence of Streptomyces albireticuli NRRL B-1670.</title>
        <authorList>
            <person name="Graham D.E."/>
            <person name="Mahan K.M."/>
            <person name="Klingeman D.M."/>
            <person name="Hettich R.L."/>
            <person name="Parry R.J."/>
            <person name="Spain J.C."/>
        </authorList>
    </citation>
    <scope>NUCLEOTIDE SEQUENCE [LARGE SCALE GENOMIC DNA]</scope>
    <source>
        <strain evidence="5 6">NRRL B-1670</strain>
    </source>
</reference>
<dbReference type="GO" id="GO:0003700">
    <property type="term" value="F:DNA-binding transcription factor activity"/>
    <property type="evidence" value="ECO:0007669"/>
    <property type="project" value="InterPro"/>
</dbReference>
<feature type="domain" description="HTH gntR-type" evidence="4">
    <location>
        <begin position="5"/>
        <end position="73"/>
    </location>
</feature>
<dbReference type="EMBL" id="NSJV01000569">
    <property type="protein sequence ID" value="PAU45289.1"/>
    <property type="molecule type" value="Genomic_DNA"/>
</dbReference>
<accession>A0A2A2D1J8</accession>
<dbReference type="InterPro" id="IPR036390">
    <property type="entry name" value="WH_DNA-bd_sf"/>
</dbReference>
<evidence type="ECO:0000256" key="2">
    <source>
        <dbReference type="ARBA" id="ARBA00023125"/>
    </source>
</evidence>
<comment type="caution">
    <text evidence="5">The sequence shown here is derived from an EMBL/GenBank/DDBJ whole genome shotgun (WGS) entry which is preliminary data.</text>
</comment>
<dbReference type="PANTHER" id="PTHR44846">
    <property type="entry name" value="MANNOSYL-D-GLYCERATE TRANSPORT/METABOLISM SYSTEM REPRESSOR MNGR-RELATED"/>
    <property type="match status" value="1"/>
</dbReference>
<dbReference type="PROSITE" id="PS50949">
    <property type="entry name" value="HTH_GNTR"/>
    <property type="match status" value="1"/>
</dbReference>
<dbReference type="Gene3D" id="1.10.10.10">
    <property type="entry name" value="Winged helix-like DNA-binding domain superfamily/Winged helix DNA-binding domain"/>
    <property type="match status" value="1"/>
</dbReference>
<dbReference type="CDD" id="cd07377">
    <property type="entry name" value="WHTH_GntR"/>
    <property type="match status" value="1"/>
</dbReference>
<proteinExistence type="predicted"/>
<dbReference type="InterPro" id="IPR000524">
    <property type="entry name" value="Tscrpt_reg_HTH_GntR"/>
</dbReference>
<dbReference type="SMART" id="SM00345">
    <property type="entry name" value="HTH_GNTR"/>
    <property type="match status" value="1"/>
</dbReference>
<dbReference type="Gene3D" id="3.40.1410.10">
    <property type="entry name" value="Chorismate lyase-like"/>
    <property type="match status" value="1"/>
</dbReference>
<evidence type="ECO:0000256" key="1">
    <source>
        <dbReference type="ARBA" id="ARBA00023015"/>
    </source>
</evidence>
<evidence type="ECO:0000313" key="5">
    <source>
        <dbReference type="EMBL" id="PAU45289.1"/>
    </source>
</evidence>
<dbReference type="InterPro" id="IPR050679">
    <property type="entry name" value="Bact_HTH_transcr_reg"/>
</dbReference>
<dbReference type="SUPFAM" id="SSF64288">
    <property type="entry name" value="Chorismate lyase-like"/>
    <property type="match status" value="1"/>
</dbReference>
<evidence type="ECO:0000259" key="4">
    <source>
        <dbReference type="PROSITE" id="PS50949"/>
    </source>
</evidence>
<keyword evidence="2" id="KW-0238">DNA-binding</keyword>
<sequence>MTTKPAKWRALADRLAAEIDDGTYPQGSRLPRVEDLVRQGEGSTATVQRAYRELEAEGYVITRRRGGTVVRDRSIVRVPLSRYSSVLTPGGDRGPWETATAAQGLDGKMVVPEPAAEEIAAPDDVAQALGLGAGARVIRRRRLATIGEEVVQVQEAYYPTTFATAAGLDVPGKVVGGVLGAMTGAGFDPTEVDERVTAGVPTAAQAAELSIGTRVPVLVVQRVTRDNAGRPLELLRIVGAADRLELVYDGLPLKRPTGDAA</sequence>
<dbReference type="GO" id="GO:0003677">
    <property type="term" value="F:DNA binding"/>
    <property type="evidence" value="ECO:0007669"/>
    <property type="project" value="UniProtKB-KW"/>
</dbReference>
<dbReference type="AlphaFoldDB" id="A0A2A2D1J8"/>
<dbReference type="RefSeq" id="WP_095584129.1">
    <property type="nucleotide sequence ID" value="NZ_JAJQQQ010000026.1"/>
</dbReference>